<evidence type="ECO:0000313" key="2">
    <source>
        <dbReference type="EMBL" id="GAA0559286.1"/>
    </source>
</evidence>
<evidence type="ECO:0008006" key="4">
    <source>
        <dbReference type="Google" id="ProtNLM"/>
    </source>
</evidence>
<keyword evidence="3" id="KW-1185">Reference proteome</keyword>
<protein>
    <recommendedName>
        <fullName evidence="4">DUF4136 domain-containing protein</fullName>
    </recommendedName>
</protein>
<dbReference type="Proteomes" id="UP001501169">
    <property type="component" value="Unassembled WGS sequence"/>
</dbReference>
<evidence type="ECO:0000313" key="3">
    <source>
        <dbReference type="Proteomes" id="UP001501169"/>
    </source>
</evidence>
<proteinExistence type="predicted"/>
<dbReference type="EMBL" id="BAAAEO010000004">
    <property type="protein sequence ID" value="GAA0559286.1"/>
    <property type="molecule type" value="Genomic_DNA"/>
</dbReference>
<organism evidence="2 3">
    <name type="scientific">Rheinheimera aquimaris</name>
    <dbReference type="NCBI Taxonomy" id="412437"/>
    <lineage>
        <taxon>Bacteria</taxon>
        <taxon>Pseudomonadati</taxon>
        <taxon>Pseudomonadota</taxon>
        <taxon>Gammaproteobacteria</taxon>
        <taxon>Chromatiales</taxon>
        <taxon>Chromatiaceae</taxon>
        <taxon>Rheinheimera</taxon>
    </lineage>
</organism>
<comment type="caution">
    <text evidence="2">The sequence shown here is derived from an EMBL/GenBank/DDBJ whole genome shotgun (WGS) entry which is preliminary data.</text>
</comment>
<keyword evidence="1" id="KW-0732">Signal</keyword>
<name>A0ABN1E512_9GAMM</name>
<accession>A0ABN1E512</accession>
<gene>
    <name evidence="2" type="ORF">GCM10009098_29130</name>
</gene>
<reference evidence="2 3" key="1">
    <citation type="journal article" date="2019" name="Int. J. Syst. Evol. Microbiol.">
        <title>The Global Catalogue of Microorganisms (GCM) 10K type strain sequencing project: providing services to taxonomists for standard genome sequencing and annotation.</title>
        <authorList>
            <consortium name="The Broad Institute Genomics Platform"/>
            <consortium name="The Broad Institute Genome Sequencing Center for Infectious Disease"/>
            <person name="Wu L."/>
            <person name="Ma J."/>
        </authorList>
    </citation>
    <scope>NUCLEOTIDE SEQUENCE [LARGE SCALE GENOMIC DNA]</scope>
    <source>
        <strain evidence="2 3">JCM 14331</strain>
    </source>
</reference>
<evidence type="ECO:0000256" key="1">
    <source>
        <dbReference type="SAM" id="SignalP"/>
    </source>
</evidence>
<sequence length="197" mass="20970">MLNMTNLSTAIGILVLCFGVAGCAAAPKLGKADTTGFDAANATVLVEYTLDISPLDELDAEEIAEQRSIRYEEIKQVLQSHGFNPVSSGMANFRVRVAEGVAKDITGEWTGAAGATTVLITLGVVPAVFSYSANINYELWAGQELIHSIETPAQWDEAVGLISFSSTLSGTDAAKSKARTEAHDSVVRLWIEQGSFE</sequence>
<feature type="chain" id="PRO_5046176408" description="DUF4136 domain-containing protein" evidence="1">
    <location>
        <begin position="26"/>
        <end position="197"/>
    </location>
</feature>
<feature type="signal peptide" evidence="1">
    <location>
        <begin position="1"/>
        <end position="25"/>
    </location>
</feature>